<name>A0A1Z5IRM2_9LACO</name>
<dbReference type="Gene3D" id="2.160.20.120">
    <property type="match status" value="1"/>
</dbReference>
<dbReference type="AlphaFoldDB" id="A0A1Z5IRM2"/>
<dbReference type="EMBL" id="BCMH01000018">
    <property type="protein sequence ID" value="GAX04413.1"/>
    <property type="molecule type" value="Genomic_DNA"/>
</dbReference>
<accession>A0A1Z5IRM2</accession>
<gene>
    <name evidence="3" type="ORF">IWT140_02051</name>
</gene>
<evidence type="ECO:0000313" key="3">
    <source>
        <dbReference type="EMBL" id="GAX04413.1"/>
    </source>
</evidence>
<evidence type="ECO:0000256" key="1">
    <source>
        <dbReference type="SAM" id="Phobius"/>
    </source>
</evidence>
<protein>
    <recommendedName>
        <fullName evidence="2">DUF4097 domain-containing protein</fullName>
    </recommendedName>
</protein>
<keyword evidence="1" id="KW-0472">Membrane</keyword>
<organism evidence="3 4">
    <name type="scientific">Secundilactobacillus pentosiphilus</name>
    <dbReference type="NCBI Taxonomy" id="1714682"/>
    <lineage>
        <taxon>Bacteria</taxon>
        <taxon>Bacillati</taxon>
        <taxon>Bacillota</taxon>
        <taxon>Bacilli</taxon>
        <taxon>Lactobacillales</taxon>
        <taxon>Lactobacillaceae</taxon>
        <taxon>Secundilactobacillus</taxon>
    </lineage>
</organism>
<reference evidence="3 4" key="1">
    <citation type="submission" date="2015-11" db="EMBL/GenBank/DDBJ databases">
        <title>Draft genome sequences of new species of the genus Lactobacillus isolated from orchardgrass silage.</title>
        <authorList>
            <person name="Tohno M."/>
            <person name="Tanizawa Y."/>
            <person name="Arita M."/>
        </authorList>
    </citation>
    <scope>NUCLEOTIDE SEQUENCE [LARGE SCALE GENOMIC DNA]</scope>
    <source>
        <strain evidence="3 4">IWT140</strain>
    </source>
</reference>
<dbReference type="RefSeq" id="WP_089089363.1">
    <property type="nucleotide sequence ID" value="NZ_BCMH01000018.1"/>
</dbReference>
<keyword evidence="1" id="KW-1133">Transmembrane helix</keyword>
<evidence type="ECO:0000259" key="2">
    <source>
        <dbReference type="Pfam" id="PF13349"/>
    </source>
</evidence>
<dbReference type="Pfam" id="PF13349">
    <property type="entry name" value="DUF4097"/>
    <property type="match status" value="1"/>
</dbReference>
<proteinExistence type="predicted"/>
<keyword evidence="4" id="KW-1185">Reference proteome</keyword>
<sequence>MKKTFITGIIILIIGGIMLAIGIGQGGIKSIYWDNGLKTDQSTSYSREIKNVDTINIEGSNYGPIAIHRGNVAKVAVHAQKSNQIKTHLSGHALTISGHSRTHFMFGDFSIDNGSQTIDVTVPKKTQIKTIDNRGEMSLHVTDLTVKNLSSNGYGNLNLENTMVTKEMNMPHQNYGDITMNGVTFDRGLNIDSSGDITIRNSHFDKADSRLHSDDGEVYLSNNHWQNLSVTSSDGDLYLEDQSVKDTLTANTADGDITARIIPRAGIVIHANSSDGDTSIYGKNRHRYGKVKTNGQSFEINSSAGDVTVTR</sequence>
<evidence type="ECO:0000313" key="4">
    <source>
        <dbReference type="Proteomes" id="UP000198430"/>
    </source>
</evidence>
<feature type="transmembrane region" description="Helical" evidence="1">
    <location>
        <begin position="6"/>
        <end position="28"/>
    </location>
</feature>
<dbReference type="Proteomes" id="UP000198430">
    <property type="component" value="Unassembled WGS sequence"/>
</dbReference>
<comment type="caution">
    <text evidence="3">The sequence shown here is derived from an EMBL/GenBank/DDBJ whole genome shotgun (WGS) entry which is preliminary data.</text>
</comment>
<dbReference type="InterPro" id="IPR025164">
    <property type="entry name" value="Toastrack_DUF4097"/>
</dbReference>
<feature type="domain" description="DUF4097" evidence="2">
    <location>
        <begin position="63"/>
        <end position="310"/>
    </location>
</feature>
<keyword evidence="1" id="KW-0812">Transmembrane</keyword>